<dbReference type="InterPro" id="IPR018525">
    <property type="entry name" value="MCM_CS"/>
</dbReference>
<dbReference type="EMBL" id="GFDL01015763">
    <property type="protein sequence ID" value="JAV19282.1"/>
    <property type="molecule type" value="Transcribed_RNA"/>
</dbReference>
<comment type="catalytic activity">
    <reaction evidence="14">
        <text>ATP + H2O = ADP + phosphate + H(+)</text>
        <dbReference type="Rhea" id="RHEA:13065"/>
        <dbReference type="ChEBI" id="CHEBI:15377"/>
        <dbReference type="ChEBI" id="CHEBI:15378"/>
        <dbReference type="ChEBI" id="CHEBI:30616"/>
        <dbReference type="ChEBI" id="CHEBI:43474"/>
        <dbReference type="ChEBI" id="CHEBI:456216"/>
        <dbReference type="EC" id="3.6.4.12"/>
    </reaction>
</comment>
<evidence type="ECO:0000256" key="4">
    <source>
        <dbReference type="ARBA" id="ARBA00022454"/>
    </source>
</evidence>
<dbReference type="PROSITE" id="PS00847">
    <property type="entry name" value="MCM_1"/>
    <property type="match status" value="1"/>
</dbReference>
<keyword evidence="11 14" id="KW-0539">Nucleus</keyword>
<dbReference type="InterPro" id="IPR041562">
    <property type="entry name" value="MCM_lid"/>
</dbReference>
<dbReference type="Pfam" id="PF23191">
    <property type="entry name" value="WHD_MCM3_C"/>
    <property type="match status" value="1"/>
</dbReference>
<evidence type="ECO:0000256" key="10">
    <source>
        <dbReference type="ARBA" id="ARBA00023125"/>
    </source>
</evidence>
<dbReference type="EC" id="3.6.4.12" evidence="14"/>
<dbReference type="GO" id="GO:0005524">
    <property type="term" value="F:ATP binding"/>
    <property type="evidence" value="ECO:0007669"/>
    <property type="project" value="UniProtKB-UniRule"/>
</dbReference>
<dbReference type="Gene3D" id="3.30.1640.10">
    <property type="entry name" value="mini-chromosome maintenance (MCM) complex, chain A, domain 1"/>
    <property type="match status" value="1"/>
</dbReference>
<dbReference type="PANTHER" id="PTHR11630:SF46">
    <property type="entry name" value="DNA REPLICATION LICENSING FACTOR MCM3-RELATED"/>
    <property type="match status" value="1"/>
</dbReference>
<dbReference type="PRINTS" id="PR01659">
    <property type="entry name" value="MCMPROTEIN3"/>
</dbReference>
<evidence type="ECO:0000256" key="8">
    <source>
        <dbReference type="ARBA" id="ARBA00022806"/>
    </source>
</evidence>
<feature type="domain" description="MCM C-terminal AAA(+) ATPase" evidence="16">
    <location>
        <begin position="289"/>
        <end position="495"/>
    </location>
</feature>
<evidence type="ECO:0000256" key="14">
    <source>
        <dbReference type="RuleBase" id="RU368061"/>
    </source>
</evidence>
<dbReference type="CDD" id="cd17754">
    <property type="entry name" value="MCM3"/>
    <property type="match status" value="1"/>
</dbReference>
<comment type="subunit">
    <text evidence="14">Component of the MCM2-7 complex.</text>
</comment>
<dbReference type="InterPro" id="IPR033762">
    <property type="entry name" value="MCM_OB"/>
</dbReference>
<accession>A0A1Q3EVF1</accession>
<organism evidence="17">
    <name type="scientific">Culex tarsalis</name>
    <name type="common">Encephalitis mosquito</name>
    <dbReference type="NCBI Taxonomy" id="7177"/>
    <lineage>
        <taxon>Eukaryota</taxon>
        <taxon>Metazoa</taxon>
        <taxon>Ecdysozoa</taxon>
        <taxon>Arthropoda</taxon>
        <taxon>Hexapoda</taxon>
        <taxon>Insecta</taxon>
        <taxon>Pterygota</taxon>
        <taxon>Neoptera</taxon>
        <taxon>Endopterygota</taxon>
        <taxon>Diptera</taxon>
        <taxon>Nematocera</taxon>
        <taxon>Culicoidea</taxon>
        <taxon>Culicidae</taxon>
        <taxon>Culicinae</taxon>
        <taxon>Culicini</taxon>
        <taxon>Culex</taxon>
        <taxon>Culex</taxon>
    </lineage>
</organism>
<evidence type="ECO:0000256" key="1">
    <source>
        <dbReference type="ARBA" id="ARBA00004123"/>
    </source>
</evidence>
<dbReference type="SMART" id="SM00382">
    <property type="entry name" value="AAA"/>
    <property type="match status" value="1"/>
</dbReference>
<dbReference type="InterPro" id="IPR056575">
    <property type="entry name" value="WH_MCM3_C"/>
</dbReference>
<evidence type="ECO:0000256" key="13">
    <source>
        <dbReference type="RuleBase" id="RU004070"/>
    </source>
</evidence>
<comment type="function">
    <text evidence="14">Acts as component of the MCM2-7 complex (MCM complex) which is the replicative helicase essential for 'once per cell cycle' DNA replication initiation and elongation in eukaryotic cells. The active ATPase sites in the MCM2-7 ring are formed through the interaction surfaces of two neighboring subunits such that a critical structure of a conserved arginine finger motif is provided in trans relative to the ATP-binding site of the Walker A box of the adjacent subunit. The six ATPase active sites, however, are likely to contribute differentially to the complex helicase activity.</text>
</comment>
<dbReference type="Pfam" id="PF14551">
    <property type="entry name" value="MCM_N"/>
    <property type="match status" value="1"/>
</dbReference>
<dbReference type="PROSITE" id="PS50051">
    <property type="entry name" value="MCM_2"/>
    <property type="match status" value="1"/>
</dbReference>
<keyword evidence="4" id="KW-0158">Chromosome</keyword>
<dbReference type="InterPro" id="IPR031327">
    <property type="entry name" value="MCM"/>
</dbReference>
<dbReference type="AlphaFoldDB" id="A0A1Q3EVF1"/>
<comment type="subcellular location">
    <subcellularLocation>
        <location evidence="2">Chromosome</location>
    </subcellularLocation>
    <subcellularLocation>
        <location evidence="1 14">Nucleus</location>
    </subcellularLocation>
</comment>
<evidence type="ECO:0000256" key="3">
    <source>
        <dbReference type="ARBA" id="ARBA00008010"/>
    </source>
</evidence>
<dbReference type="GO" id="GO:0006271">
    <property type="term" value="P:DNA strand elongation involved in DNA replication"/>
    <property type="evidence" value="ECO:0007669"/>
    <property type="project" value="TreeGrafter"/>
</dbReference>
<name>A0A1Q3EVF1_CULTA</name>
<dbReference type="Pfam" id="PF17855">
    <property type="entry name" value="MCM_lid"/>
    <property type="match status" value="1"/>
</dbReference>
<dbReference type="Gene3D" id="3.40.50.300">
    <property type="entry name" value="P-loop containing nucleotide triphosphate hydrolases"/>
    <property type="match status" value="1"/>
</dbReference>
<dbReference type="GO" id="GO:0000727">
    <property type="term" value="P:double-strand break repair via break-induced replication"/>
    <property type="evidence" value="ECO:0007669"/>
    <property type="project" value="TreeGrafter"/>
</dbReference>
<dbReference type="GO" id="GO:0005694">
    <property type="term" value="C:chromosome"/>
    <property type="evidence" value="ECO:0007669"/>
    <property type="project" value="UniProtKB-SubCell"/>
</dbReference>
<evidence type="ECO:0000256" key="2">
    <source>
        <dbReference type="ARBA" id="ARBA00004286"/>
    </source>
</evidence>
<evidence type="ECO:0000313" key="17">
    <source>
        <dbReference type="EMBL" id="JAV19282.1"/>
    </source>
</evidence>
<dbReference type="SUPFAM" id="SSF50249">
    <property type="entry name" value="Nucleic acid-binding proteins"/>
    <property type="match status" value="1"/>
</dbReference>
<dbReference type="InterPro" id="IPR008046">
    <property type="entry name" value="Mcm3"/>
</dbReference>
<keyword evidence="6 13" id="KW-0547">Nucleotide-binding</keyword>
<dbReference type="InterPro" id="IPR012340">
    <property type="entry name" value="NA-bd_OB-fold"/>
</dbReference>
<comment type="similarity">
    <text evidence="3 13">Belongs to the MCM family.</text>
</comment>
<feature type="compositionally biased region" description="Polar residues" evidence="15">
    <location>
        <begin position="723"/>
        <end position="745"/>
    </location>
</feature>
<dbReference type="GO" id="GO:0005634">
    <property type="term" value="C:nucleus"/>
    <property type="evidence" value="ECO:0007669"/>
    <property type="project" value="UniProtKB-SubCell"/>
</dbReference>
<dbReference type="InterPro" id="IPR003593">
    <property type="entry name" value="AAA+_ATPase"/>
</dbReference>
<dbReference type="GO" id="GO:0003697">
    <property type="term" value="F:single-stranded DNA binding"/>
    <property type="evidence" value="ECO:0007669"/>
    <property type="project" value="TreeGrafter"/>
</dbReference>
<evidence type="ECO:0000256" key="6">
    <source>
        <dbReference type="ARBA" id="ARBA00022741"/>
    </source>
</evidence>
<dbReference type="Pfam" id="PF00493">
    <property type="entry name" value="MCM"/>
    <property type="match status" value="1"/>
</dbReference>
<evidence type="ECO:0000256" key="12">
    <source>
        <dbReference type="ARBA" id="ARBA00023306"/>
    </source>
</evidence>
<keyword evidence="12" id="KW-0131">Cell cycle</keyword>
<dbReference type="InterPro" id="IPR027417">
    <property type="entry name" value="P-loop_NTPase"/>
</dbReference>
<keyword evidence="5 14" id="KW-0235">DNA replication</keyword>
<evidence type="ECO:0000256" key="15">
    <source>
        <dbReference type="SAM" id="MobiDB-lite"/>
    </source>
</evidence>
<evidence type="ECO:0000256" key="5">
    <source>
        <dbReference type="ARBA" id="ARBA00022705"/>
    </source>
</evidence>
<keyword evidence="8 14" id="KW-0347">Helicase</keyword>
<dbReference type="GO" id="GO:0042555">
    <property type="term" value="C:MCM complex"/>
    <property type="evidence" value="ECO:0007669"/>
    <property type="project" value="UniProtKB-UniRule"/>
</dbReference>
<proteinExistence type="inferred from homology"/>
<evidence type="ECO:0000256" key="7">
    <source>
        <dbReference type="ARBA" id="ARBA00022801"/>
    </source>
</evidence>
<dbReference type="FunFam" id="2.20.28.10:FF:000006">
    <property type="entry name" value="DNA helicase"/>
    <property type="match status" value="1"/>
</dbReference>
<dbReference type="FunFam" id="3.30.1640.10:FF:000002">
    <property type="entry name" value="DNA helicase"/>
    <property type="match status" value="1"/>
</dbReference>
<dbReference type="SMART" id="SM00350">
    <property type="entry name" value="MCM"/>
    <property type="match status" value="1"/>
</dbReference>
<dbReference type="GO" id="GO:0016887">
    <property type="term" value="F:ATP hydrolysis activity"/>
    <property type="evidence" value="ECO:0007669"/>
    <property type="project" value="RHEA"/>
</dbReference>
<protein>
    <recommendedName>
        <fullName evidence="14">DNA replication licensing factor MCM3</fullName>
        <ecNumber evidence="14">3.6.4.12</ecNumber>
    </recommendedName>
</protein>
<keyword evidence="9 13" id="KW-0067">ATP-binding</keyword>
<keyword evidence="10 13" id="KW-0238">DNA-binding</keyword>
<dbReference type="InterPro" id="IPR001208">
    <property type="entry name" value="MCM_dom"/>
</dbReference>
<dbReference type="PRINTS" id="PR01657">
    <property type="entry name" value="MCMFAMILY"/>
</dbReference>
<evidence type="ECO:0000256" key="11">
    <source>
        <dbReference type="ARBA" id="ARBA00023242"/>
    </source>
</evidence>
<evidence type="ECO:0000259" key="16">
    <source>
        <dbReference type="PROSITE" id="PS50051"/>
    </source>
</evidence>
<sequence>MADEDQRIRDIQRDYLDFLDDEEDQGVYAAHVRKMITDSAKRLVVNVNDLRRKNPERAKALLNSAFDEQLAFSRALKEYVSTVDPTYAKTHEEFFVAFEGSFGNKHVTPRSLTSVFLGNLVCVEGIVTKVSLIRPKVVKSVHYCAATKKVMERRYTDLTSFEAVPSSAVYPTKDDDGNPLETEFGLSTYKDHQTLTIQEMPEKAPAGQLPRSVDVICDDDLVDRCKPGDRVQIVGNYRCLPGKQNGYTTGTFRTVLIANNISQLNKESTLSVSREEINLCKKLAKNNDIFELLSKSLAPSIHGHEYVKKAILCLLLGGIEKNLSNGTRLRGDVNVLLIGDPSVAKSQMLRYVLNTAPRAITTTGRGSSGVGLTAAVTTDQETGERRLEAGAMVLADRGVVCIDEFDKMSDIDRTAIHEVMEQGRVTISKAGIHASLNARCSVLAAANPVYGRYDQYKTPMENIGLQDSLLSRFDLLFVLLDVIDADHDRMISDHVVRMHRYRSNKEQDGDVLPMGVSAVDNLSTINPEERENKETPMYEKYNELLHGSSRKKSDNILSVEFMRKYIHIAKCLKPKLTESACELISNEYSRLRSQDLMDSDVARTQPVTPRTLETLIRLSTAHAKARMARTVTDKDAQAAIELIQFAYFKKVLEREKKKRRRAEDDSDAEEQPDESDEEAEAPSTQGSRTSSRRAKRTRIEADADSDTEELISPVPDAGDLTRRQTLSGPSTSAPTTAPMNSEEATTTAEVSDISEERLKLFKQGVHQAFRVAREQSLALDRLGKYINENSGAEAFTQGEMRAAIERMTEDNQIMMADEIVFLI</sequence>
<dbReference type="GO" id="GO:0017116">
    <property type="term" value="F:single-stranded DNA helicase activity"/>
    <property type="evidence" value="ECO:0007669"/>
    <property type="project" value="TreeGrafter"/>
</dbReference>
<dbReference type="InterPro" id="IPR027925">
    <property type="entry name" value="MCM_N"/>
</dbReference>
<dbReference type="Pfam" id="PF17207">
    <property type="entry name" value="MCM_OB"/>
    <property type="match status" value="1"/>
</dbReference>
<keyword evidence="7 14" id="KW-0378">Hydrolase</keyword>
<feature type="compositionally biased region" description="Acidic residues" evidence="15">
    <location>
        <begin position="664"/>
        <end position="680"/>
    </location>
</feature>
<dbReference type="GO" id="GO:1902975">
    <property type="term" value="P:mitotic DNA replication initiation"/>
    <property type="evidence" value="ECO:0007669"/>
    <property type="project" value="TreeGrafter"/>
</dbReference>
<reference evidence="17" key="1">
    <citation type="submission" date="2017-01" db="EMBL/GenBank/DDBJ databases">
        <title>A deep insight into the sialotranscriptome of adult male and female Cluex tarsalis mosquitoes.</title>
        <authorList>
            <person name="Ribeiro J.M."/>
            <person name="Moreira F."/>
            <person name="Bernard K.A."/>
            <person name="Calvo E."/>
        </authorList>
    </citation>
    <scope>NUCLEOTIDE SEQUENCE</scope>
    <source>
        <strain evidence="17">Kern County</strain>
        <tissue evidence="17">Salivary glands</tissue>
    </source>
</reference>
<evidence type="ECO:0000256" key="9">
    <source>
        <dbReference type="ARBA" id="ARBA00022840"/>
    </source>
</evidence>
<dbReference type="SUPFAM" id="SSF52540">
    <property type="entry name" value="P-loop containing nucleoside triphosphate hydrolases"/>
    <property type="match status" value="1"/>
</dbReference>
<dbReference type="Gene3D" id="2.40.50.140">
    <property type="entry name" value="Nucleic acid-binding proteins"/>
    <property type="match status" value="1"/>
</dbReference>
<dbReference type="PANTHER" id="PTHR11630">
    <property type="entry name" value="DNA REPLICATION LICENSING FACTOR MCM FAMILY MEMBER"/>
    <property type="match status" value="1"/>
</dbReference>
<dbReference type="Gene3D" id="2.20.28.10">
    <property type="match status" value="1"/>
</dbReference>
<feature type="region of interest" description="Disordered" evidence="15">
    <location>
        <begin position="657"/>
        <end position="745"/>
    </location>
</feature>